<dbReference type="EMBL" id="UOGD01000197">
    <property type="protein sequence ID" value="VAX21397.1"/>
    <property type="molecule type" value="Genomic_DNA"/>
</dbReference>
<dbReference type="InterPro" id="IPR023393">
    <property type="entry name" value="START-like_dom_sf"/>
</dbReference>
<gene>
    <name evidence="3" type="ORF">MNBD_IGNAVI01-2994</name>
</gene>
<dbReference type="InterPro" id="IPR013538">
    <property type="entry name" value="ASHA1/2-like_C"/>
</dbReference>
<accession>A0A3B1CXP2</accession>
<dbReference type="Gene3D" id="3.30.530.20">
    <property type="match status" value="1"/>
</dbReference>
<dbReference type="Pfam" id="PF08327">
    <property type="entry name" value="AHSA1"/>
    <property type="match status" value="1"/>
</dbReference>
<evidence type="ECO:0000259" key="2">
    <source>
        <dbReference type="Pfam" id="PF08327"/>
    </source>
</evidence>
<organism evidence="3">
    <name type="scientific">hydrothermal vent metagenome</name>
    <dbReference type="NCBI Taxonomy" id="652676"/>
    <lineage>
        <taxon>unclassified sequences</taxon>
        <taxon>metagenomes</taxon>
        <taxon>ecological metagenomes</taxon>
    </lineage>
</organism>
<feature type="domain" description="Activator of Hsp90 ATPase homologue 1/2-like C-terminal" evidence="2">
    <location>
        <begin position="11"/>
        <end position="136"/>
    </location>
</feature>
<proteinExistence type="inferred from homology"/>
<reference evidence="3" key="1">
    <citation type="submission" date="2018-06" db="EMBL/GenBank/DDBJ databases">
        <authorList>
            <person name="Zhirakovskaya E."/>
        </authorList>
    </citation>
    <scope>NUCLEOTIDE SEQUENCE</scope>
</reference>
<protein>
    <recommendedName>
        <fullName evidence="2">Activator of Hsp90 ATPase homologue 1/2-like C-terminal domain-containing protein</fullName>
    </recommendedName>
</protein>
<evidence type="ECO:0000256" key="1">
    <source>
        <dbReference type="ARBA" id="ARBA00006817"/>
    </source>
</evidence>
<evidence type="ECO:0000313" key="3">
    <source>
        <dbReference type="EMBL" id="VAX21397.1"/>
    </source>
</evidence>
<name>A0A3B1CXP2_9ZZZZ</name>
<sequence length="141" mass="16384">MQLKKVIKFNADKSKVWDALVNPEIIKEYLFGTEVISDWKVGSRMIFHGEWNGSVFNDKGNILAIEPGKLLKYNYWSIFSGLDDKEKNYSVITYELEEEGGQIVLLLTQEGFKDKHAKDHSEMSWDMILEKMKELIGKESF</sequence>
<comment type="similarity">
    <text evidence="1">Belongs to the AHA1 family.</text>
</comment>
<dbReference type="SUPFAM" id="SSF55961">
    <property type="entry name" value="Bet v1-like"/>
    <property type="match status" value="1"/>
</dbReference>
<dbReference type="AlphaFoldDB" id="A0A3B1CXP2"/>